<gene>
    <name evidence="2" type="ORF">C6P46_003179</name>
</gene>
<organism evidence="2 3">
    <name type="scientific">Rhodotorula mucilaginosa</name>
    <name type="common">Yeast</name>
    <name type="synonym">Rhodotorula rubra</name>
    <dbReference type="NCBI Taxonomy" id="5537"/>
    <lineage>
        <taxon>Eukaryota</taxon>
        <taxon>Fungi</taxon>
        <taxon>Dikarya</taxon>
        <taxon>Basidiomycota</taxon>
        <taxon>Pucciniomycotina</taxon>
        <taxon>Microbotryomycetes</taxon>
        <taxon>Sporidiobolales</taxon>
        <taxon>Sporidiobolaceae</taxon>
        <taxon>Rhodotorula</taxon>
    </lineage>
</organism>
<dbReference type="SUPFAM" id="SSF54909">
    <property type="entry name" value="Dimeric alpha+beta barrel"/>
    <property type="match status" value="1"/>
</dbReference>
<comment type="caution">
    <text evidence="2">The sequence shown here is derived from an EMBL/GenBank/DDBJ whole genome shotgun (WGS) entry which is preliminary data.</text>
</comment>
<dbReference type="InterPro" id="IPR013097">
    <property type="entry name" value="Dabb"/>
</dbReference>
<proteinExistence type="predicted"/>
<accession>A0A9P6W4U5</accession>
<sequence length="109" mass="12378">MPPVYRVILVHYKADLDSEAKERIARGYIALAEQCKRDGQSYFTVVGGANISQEGLSGTTEQAFVVTFQSKQDLDYFIHHDPVRAEYKAQIMPSFQELRVADFEENVFG</sequence>
<feature type="domain" description="Stress-response A/B barrel" evidence="1">
    <location>
        <begin position="4"/>
        <end position="103"/>
    </location>
</feature>
<dbReference type="EMBL" id="PUHQ01000025">
    <property type="protein sequence ID" value="KAG0662675.1"/>
    <property type="molecule type" value="Genomic_DNA"/>
</dbReference>
<protein>
    <recommendedName>
        <fullName evidence="1">Stress-response A/B barrel domain-containing protein</fullName>
    </recommendedName>
</protein>
<dbReference type="InterPro" id="IPR011008">
    <property type="entry name" value="Dimeric_a/b-barrel"/>
</dbReference>
<dbReference type="Gene3D" id="3.30.70.100">
    <property type="match status" value="1"/>
</dbReference>
<dbReference type="Proteomes" id="UP000777482">
    <property type="component" value="Unassembled WGS sequence"/>
</dbReference>
<reference evidence="2 3" key="1">
    <citation type="submission" date="2020-11" db="EMBL/GenBank/DDBJ databases">
        <title>Kefir isolates.</title>
        <authorList>
            <person name="Marcisauskas S."/>
            <person name="Kim Y."/>
            <person name="Blasche S."/>
        </authorList>
    </citation>
    <scope>NUCLEOTIDE SEQUENCE [LARGE SCALE GENOMIC DNA]</scope>
    <source>
        <strain evidence="2 3">KR</strain>
    </source>
</reference>
<dbReference type="AlphaFoldDB" id="A0A9P6W4U5"/>
<dbReference type="PROSITE" id="PS51502">
    <property type="entry name" value="S_R_A_B_BARREL"/>
    <property type="match status" value="1"/>
</dbReference>
<dbReference type="OrthoDB" id="1601230at2759"/>
<evidence type="ECO:0000259" key="1">
    <source>
        <dbReference type="PROSITE" id="PS51502"/>
    </source>
</evidence>
<name>A0A9P6W4U5_RHOMI</name>
<dbReference type="Pfam" id="PF07876">
    <property type="entry name" value="Dabb"/>
    <property type="match status" value="1"/>
</dbReference>
<evidence type="ECO:0000313" key="3">
    <source>
        <dbReference type="Proteomes" id="UP000777482"/>
    </source>
</evidence>
<keyword evidence="3" id="KW-1185">Reference proteome</keyword>
<evidence type="ECO:0000313" key="2">
    <source>
        <dbReference type="EMBL" id="KAG0662675.1"/>
    </source>
</evidence>